<organism evidence="4 5">
    <name type="scientific">Larinioides sclopetarius</name>
    <dbReference type="NCBI Taxonomy" id="280406"/>
    <lineage>
        <taxon>Eukaryota</taxon>
        <taxon>Metazoa</taxon>
        <taxon>Ecdysozoa</taxon>
        <taxon>Arthropoda</taxon>
        <taxon>Chelicerata</taxon>
        <taxon>Arachnida</taxon>
        <taxon>Araneae</taxon>
        <taxon>Araneomorphae</taxon>
        <taxon>Entelegynae</taxon>
        <taxon>Araneoidea</taxon>
        <taxon>Araneidae</taxon>
        <taxon>Larinioides</taxon>
    </lineage>
</organism>
<sequence>MTRFQMIRGIPFPNLPWFKKENIEKTMDYVPQNGDIIIASYPKTGTNWLKYIVLQITSKGESYPSFNDCVYNKVLFMEMTGPEATDKMKCLRIYKNHYQYNMVPKNSKAKVLYIYRNPEDTLISWYHFLQSSREEQINFDEFFEGFLAGEIEYGCYFDHVSSYLAHKNDDNLLLVSYEKLHASRREETLRIAKFLGEGYYQSLSNDESLLEKILERTSFDYMKKNLLVTLPHNKSSESSADESEHVINYFRKGTVGDGKKYLSLDQLKRLQKRVVETMKEKEVLREW</sequence>
<dbReference type="Pfam" id="PF00685">
    <property type="entry name" value="Sulfotransfer_1"/>
    <property type="match status" value="1"/>
</dbReference>
<dbReference type="SUPFAM" id="SSF52540">
    <property type="entry name" value="P-loop containing nucleoside triphosphate hydrolases"/>
    <property type="match status" value="1"/>
</dbReference>
<protein>
    <recommendedName>
        <fullName evidence="3">Sulfotransferase domain-containing protein</fullName>
    </recommendedName>
</protein>
<keyword evidence="2" id="KW-0808">Transferase</keyword>
<dbReference type="InterPro" id="IPR000863">
    <property type="entry name" value="Sulfotransferase_dom"/>
</dbReference>
<evidence type="ECO:0000259" key="3">
    <source>
        <dbReference type="Pfam" id="PF00685"/>
    </source>
</evidence>
<dbReference type="AlphaFoldDB" id="A0AAV2C0A4"/>
<comment type="caution">
    <text evidence="4">The sequence shown here is derived from an EMBL/GenBank/DDBJ whole genome shotgun (WGS) entry which is preliminary data.</text>
</comment>
<dbReference type="GO" id="GO:0008146">
    <property type="term" value="F:sulfotransferase activity"/>
    <property type="evidence" value="ECO:0007669"/>
    <property type="project" value="InterPro"/>
</dbReference>
<evidence type="ECO:0000313" key="4">
    <source>
        <dbReference type="EMBL" id="CAL1301485.1"/>
    </source>
</evidence>
<evidence type="ECO:0000256" key="1">
    <source>
        <dbReference type="ARBA" id="ARBA00005771"/>
    </source>
</evidence>
<dbReference type="Proteomes" id="UP001497382">
    <property type="component" value="Unassembled WGS sequence"/>
</dbReference>
<evidence type="ECO:0000256" key="2">
    <source>
        <dbReference type="ARBA" id="ARBA00022679"/>
    </source>
</evidence>
<feature type="domain" description="Sulfotransferase" evidence="3">
    <location>
        <begin position="34"/>
        <end position="280"/>
    </location>
</feature>
<dbReference type="EMBL" id="CAXIEN010000713">
    <property type="protein sequence ID" value="CAL1301485.1"/>
    <property type="molecule type" value="Genomic_DNA"/>
</dbReference>
<feature type="non-terminal residue" evidence="4">
    <location>
        <position position="287"/>
    </location>
</feature>
<gene>
    <name evidence="4" type="ORF">LARSCL_LOCUS22558</name>
</gene>
<keyword evidence="5" id="KW-1185">Reference proteome</keyword>
<reference evidence="4 5" key="1">
    <citation type="submission" date="2024-04" db="EMBL/GenBank/DDBJ databases">
        <authorList>
            <person name="Rising A."/>
            <person name="Reimegard J."/>
            <person name="Sonavane S."/>
            <person name="Akerstrom W."/>
            <person name="Nylinder S."/>
            <person name="Hedman E."/>
            <person name="Kallberg Y."/>
        </authorList>
    </citation>
    <scope>NUCLEOTIDE SEQUENCE [LARGE SCALE GENOMIC DNA]</scope>
</reference>
<name>A0AAV2C0A4_9ARAC</name>
<dbReference type="PANTHER" id="PTHR11783">
    <property type="entry name" value="SULFOTRANSFERASE SULT"/>
    <property type="match status" value="1"/>
</dbReference>
<dbReference type="Gene3D" id="3.40.50.300">
    <property type="entry name" value="P-loop containing nucleotide triphosphate hydrolases"/>
    <property type="match status" value="1"/>
</dbReference>
<evidence type="ECO:0000313" key="5">
    <source>
        <dbReference type="Proteomes" id="UP001497382"/>
    </source>
</evidence>
<comment type="similarity">
    <text evidence="1">Belongs to the sulfotransferase 1 family.</text>
</comment>
<proteinExistence type="inferred from homology"/>
<accession>A0AAV2C0A4</accession>
<dbReference type="InterPro" id="IPR027417">
    <property type="entry name" value="P-loop_NTPase"/>
</dbReference>